<sequence>MMHLCLQTMVLLACFCSAIGTIPMSVYDKKLELLSSVVKHDYLWRSILLEKVYYTLGDTYYKHIIEDELLVSTQDEAPDTGKLKVEEPHIENTSEPFKTDTQVQITPYTFIRNIFSKRRFVVGSILDMGLEVLKVSYKCLLYKHLVYFNFLIRVEMSRKQEQKKAINWSRKSKNFFESIIMTMGALQFSDLQFLNALSFFEVYQMTIQTTVTRSVKTQFINQLNERNHLMLEYVKHNCVERPTFNNDVNSPPEMEIAAMLGFKINNKLYKASQSFNIADNKFKDMIVSSRKKIIDDFGSTPRINGMSKTLWYEILYNFNKI</sequence>
<name>A0A2S2PGM7_SCHGA</name>
<accession>A0A2S2PGM7</accession>
<feature type="chain" id="PRO_5015528654" evidence="1">
    <location>
        <begin position="21"/>
        <end position="321"/>
    </location>
</feature>
<feature type="signal peptide" evidence="1">
    <location>
        <begin position="1"/>
        <end position="20"/>
    </location>
</feature>
<reference evidence="2" key="1">
    <citation type="submission" date="2018-04" db="EMBL/GenBank/DDBJ databases">
        <title>Transcriptome of Schizaphis graminum biotype I.</title>
        <authorList>
            <person name="Scully E.D."/>
            <person name="Geib S.M."/>
            <person name="Palmer N.A."/>
            <person name="Koch K."/>
            <person name="Bradshaw J."/>
            <person name="Heng-Moss T."/>
            <person name="Sarath G."/>
        </authorList>
    </citation>
    <scope>NUCLEOTIDE SEQUENCE</scope>
</reference>
<organism evidence="2">
    <name type="scientific">Schizaphis graminum</name>
    <name type="common">Green bug aphid</name>
    <dbReference type="NCBI Taxonomy" id="13262"/>
    <lineage>
        <taxon>Eukaryota</taxon>
        <taxon>Metazoa</taxon>
        <taxon>Ecdysozoa</taxon>
        <taxon>Arthropoda</taxon>
        <taxon>Hexapoda</taxon>
        <taxon>Insecta</taxon>
        <taxon>Pterygota</taxon>
        <taxon>Neoptera</taxon>
        <taxon>Paraneoptera</taxon>
        <taxon>Hemiptera</taxon>
        <taxon>Sternorrhyncha</taxon>
        <taxon>Aphidomorpha</taxon>
        <taxon>Aphidoidea</taxon>
        <taxon>Aphididae</taxon>
        <taxon>Aphidini</taxon>
        <taxon>Schizaphis</taxon>
    </lineage>
</organism>
<keyword evidence="1" id="KW-0732">Signal</keyword>
<proteinExistence type="predicted"/>
<evidence type="ECO:0000256" key="1">
    <source>
        <dbReference type="SAM" id="SignalP"/>
    </source>
</evidence>
<dbReference type="EMBL" id="GGMR01015945">
    <property type="protein sequence ID" value="MBY28564.1"/>
    <property type="molecule type" value="Transcribed_RNA"/>
</dbReference>
<protein>
    <submittedName>
        <fullName evidence="2">Uncharacterized protein</fullName>
    </submittedName>
</protein>
<evidence type="ECO:0000313" key="2">
    <source>
        <dbReference type="EMBL" id="MBY28564.1"/>
    </source>
</evidence>
<dbReference type="AlphaFoldDB" id="A0A2S2PGM7"/>
<gene>
    <name evidence="2" type="ORF">g.3687</name>
</gene>